<name>A0A671M4L8_9TELE</name>
<keyword evidence="2" id="KW-1185">Reference proteome</keyword>
<protein>
    <submittedName>
        <fullName evidence="1">Uncharacterized protein</fullName>
    </submittedName>
</protein>
<accession>A0A671M4L8</accession>
<organism evidence="1 2">
    <name type="scientific">Sinocyclocheilus anshuiensis</name>
    <dbReference type="NCBI Taxonomy" id="1608454"/>
    <lineage>
        <taxon>Eukaryota</taxon>
        <taxon>Metazoa</taxon>
        <taxon>Chordata</taxon>
        <taxon>Craniata</taxon>
        <taxon>Vertebrata</taxon>
        <taxon>Euteleostomi</taxon>
        <taxon>Actinopterygii</taxon>
        <taxon>Neopterygii</taxon>
        <taxon>Teleostei</taxon>
        <taxon>Ostariophysi</taxon>
        <taxon>Cypriniformes</taxon>
        <taxon>Cyprinidae</taxon>
        <taxon>Cyprininae</taxon>
        <taxon>Sinocyclocheilus</taxon>
    </lineage>
</organism>
<evidence type="ECO:0000313" key="2">
    <source>
        <dbReference type="Proteomes" id="UP000472260"/>
    </source>
</evidence>
<dbReference type="Ensembl" id="ENSSANT00000029783.1">
    <property type="protein sequence ID" value="ENSSANP00000027961.1"/>
    <property type="gene ID" value="ENSSANG00000014377.1"/>
</dbReference>
<dbReference type="AlphaFoldDB" id="A0A671M4L8"/>
<reference evidence="1" key="2">
    <citation type="submission" date="2025-09" db="UniProtKB">
        <authorList>
            <consortium name="Ensembl"/>
        </authorList>
    </citation>
    <scope>IDENTIFICATION</scope>
</reference>
<reference evidence="1" key="1">
    <citation type="submission" date="2025-08" db="UniProtKB">
        <authorList>
            <consortium name="Ensembl"/>
        </authorList>
    </citation>
    <scope>IDENTIFICATION</scope>
</reference>
<sequence>MKRLTQYDTKIPSVASSALLSVVRGAKRDRERILKASFIITCVGSVAKATLGLANATAWNTNEALGRAAGGAAQSATAHGGHCCHSAPGTLTAEVNSQKGNQLRAFHRAWQVC</sequence>
<proteinExistence type="predicted"/>
<evidence type="ECO:0000313" key="1">
    <source>
        <dbReference type="Ensembl" id="ENSSANP00000027961.1"/>
    </source>
</evidence>
<dbReference type="Proteomes" id="UP000472260">
    <property type="component" value="Unassembled WGS sequence"/>
</dbReference>